<accession>A0ABP6SFT8</accession>
<name>A0ABP6SFT8_9ACTN</name>
<dbReference type="SUPFAM" id="SSF88723">
    <property type="entry name" value="PIN domain-like"/>
    <property type="match status" value="1"/>
</dbReference>
<keyword evidence="6" id="KW-0460">Magnesium</keyword>
<comment type="caution">
    <text evidence="9">The sequence shown here is derived from an EMBL/GenBank/DDBJ whole genome shotgun (WGS) entry which is preliminary data.</text>
</comment>
<dbReference type="PANTHER" id="PTHR33653:SF1">
    <property type="entry name" value="RIBONUCLEASE VAPC2"/>
    <property type="match status" value="1"/>
</dbReference>
<dbReference type="InterPro" id="IPR050556">
    <property type="entry name" value="Type_II_TA_system_RNase"/>
</dbReference>
<protein>
    <submittedName>
        <fullName evidence="9">Type II toxin-antitoxin system VapC family toxin</fullName>
    </submittedName>
</protein>
<proteinExistence type="inferred from homology"/>
<reference evidence="10" key="1">
    <citation type="journal article" date="2019" name="Int. J. Syst. Evol. Microbiol.">
        <title>The Global Catalogue of Microorganisms (GCM) 10K type strain sequencing project: providing services to taxonomists for standard genome sequencing and annotation.</title>
        <authorList>
            <consortium name="The Broad Institute Genomics Platform"/>
            <consortium name="The Broad Institute Genome Sequencing Center for Infectious Disease"/>
            <person name="Wu L."/>
            <person name="Ma J."/>
        </authorList>
    </citation>
    <scope>NUCLEOTIDE SEQUENCE [LARGE SCALE GENOMIC DNA]</scope>
    <source>
        <strain evidence="10">JCM 9651</strain>
    </source>
</reference>
<evidence type="ECO:0000256" key="5">
    <source>
        <dbReference type="ARBA" id="ARBA00022801"/>
    </source>
</evidence>
<sequence>MTRTLVDSSVLLDMLHDDPKWAEWSVERIADAIDGDGIVVNPLVYAEVSIQYARIEDMDAALPPEDFQREGLPWEAGFLAGKAFLKHRKVGGQKTAPLPDFYIGAHAAVKGYKLLTRNKKDFRSYFPTLDIIAPD</sequence>
<keyword evidence="5" id="KW-0378">Hydrolase</keyword>
<keyword evidence="3" id="KW-0540">Nuclease</keyword>
<comment type="cofactor">
    <cofactor evidence="1">
        <name>Mg(2+)</name>
        <dbReference type="ChEBI" id="CHEBI:18420"/>
    </cofactor>
</comment>
<gene>
    <name evidence="9" type="ORF">GCM10020367_42850</name>
</gene>
<dbReference type="Gene3D" id="3.40.50.1010">
    <property type="entry name" value="5'-nuclease"/>
    <property type="match status" value="1"/>
</dbReference>
<evidence type="ECO:0000256" key="7">
    <source>
        <dbReference type="ARBA" id="ARBA00038093"/>
    </source>
</evidence>
<dbReference type="Pfam" id="PF01850">
    <property type="entry name" value="PIN"/>
    <property type="match status" value="1"/>
</dbReference>
<dbReference type="EMBL" id="BAAAYL010000001">
    <property type="protein sequence ID" value="GAA3375356.1"/>
    <property type="molecule type" value="Genomic_DNA"/>
</dbReference>
<dbReference type="InterPro" id="IPR029060">
    <property type="entry name" value="PIN-like_dom_sf"/>
</dbReference>
<dbReference type="PANTHER" id="PTHR33653">
    <property type="entry name" value="RIBONUCLEASE VAPC2"/>
    <property type="match status" value="1"/>
</dbReference>
<dbReference type="Proteomes" id="UP001499990">
    <property type="component" value="Unassembled WGS sequence"/>
</dbReference>
<evidence type="ECO:0000256" key="2">
    <source>
        <dbReference type="ARBA" id="ARBA00022649"/>
    </source>
</evidence>
<evidence type="ECO:0000256" key="1">
    <source>
        <dbReference type="ARBA" id="ARBA00001946"/>
    </source>
</evidence>
<evidence type="ECO:0000256" key="6">
    <source>
        <dbReference type="ARBA" id="ARBA00022842"/>
    </source>
</evidence>
<comment type="similarity">
    <text evidence="7">Belongs to the PINc/VapC protein family.</text>
</comment>
<keyword evidence="2" id="KW-1277">Toxin-antitoxin system</keyword>
<keyword evidence="10" id="KW-1185">Reference proteome</keyword>
<evidence type="ECO:0000313" key="9">
    <source>
        <dbReference type="EMBL" id="GAA3375356.1"/>
    </source>
</evidence>
<keyword evidence="4" id="KW-0479">Metal-binding</keyword>
<dbReference type="RefSeq" id="WP_345040085.1">
    <property type="nucleotide sequence ID" value="NZ_BAAAYL010000001.1"/>
</dbReference>
<organism evidence="9 10">
    <name type="scientific">Streptomyces sannanensis</name>
    <dbReference type="NCBI Taxonomy" id="285536"/>
    <lineage>
        <taxon>Bacteria</taxon>
        <taxon>Bacillati</taxon>
        <taxon>Actinomycetota</taxon>
        <taxon>Actinomycetes</taxon>
        <taxon>Kitasatosporales</taxon>
        <taxon>Streptomycetaceae</taxon>
        <taxon>Streptomyces</taxon>
    </lineage>
</organism>
<feature type="domain" description="PIN" evidence="8">
    <location>
        <begin position="5"/>
        <end position="123"/>
    </location>
</feature>
<dbReference type="InterPro" id="IPR002716">
    <property type="entry name" value="PIN_dom"/>
</dbReference>
<evidence type="ECO:0000256" key="3">
    <source>
        <dbReference type="ARBA" id="ARBA00022722"/>
    </source>
</evidence>
<evidence type="ECO:0000256" key="4">
    <source>
        <dbReference type="ARBA" id="ARBA00022723"/>
    </source>
</evidence>
<evidence type="ECO:0000259" key="8">
    <source>
        <dbReference type="Pfam" id="PF01850"/>
    </source>
</evidence>
<evidence type="ECO:0000313" key="10">
    <source>
        <dbReference type="Proteomes" id="UP001499990"/>
    </source>
</evidence>